<dbReference type="SMART" id="SM01264">
    <property type="entry name" value="M16C_associated"/>
    <property type="match status" value="1"/>
</dbReference>
<dbReference type="Pfam" id="PF00675">
    <property type="entry name" value="Peptidase_M16"/>
    <property type="match status" value="1"/>
</dbReference>
<dbReference type="GO" id="GO:0016485">
    <property type="term" value="P:protein processing"/>
    <property type="evidence" value="ECO:0007669"/>
    <property type="project" value="TreeGrafter"/>
</dbReference>
<dbReference type="InterPro" id="IPR011249">
    <property type="entry name" value="Metalloenz_LuxS/M16"/>
</dbReference>
<dbReference type="Pfam" id="PF08367">
    <property type="entry name" value="M16C_assoc"/>
    <property type="match status" value="1"/>
</dbReference>
<dbReference type="Pfam" id="PF22516">
    <property type="entry name" value="PreP_C"/>
    <property type="match status" value="1"/>
</dbReference>
<reference evidence="3" key="1">
    <citation type="submission" date="2016-10" db="EMBL/GenBank/DDBJ databases">
        <authorList>
            <person name="Varghese N."/>
            <person name="Submissions S."/>
        </authorList>
    </citation>
    <scope>NUCLEOTIDE SEQUENCE [LARGE SCALE GENOMIC DNA]</scope>
    <source>
        <strain evidence="3">NLAE-zl-G277</strain>
    </source>
</reference>
<dbReference type="FunFam" id="3.30.830.10:FF:000034">
    <property type="entry name" value="presequence protease 1, chloroplastic/mitochondrial"/>
    <property type="match status" value="1"/>
</dbReference>
<evidence type="ECO:0000313" key="2">
    <source>
        <dbReference type="EMBL" id="SET80300.1"/>
    </source>
</evidence>
<dbReference type="SUPFAM" id="SSF63411">
    <property type="entry name" value="LuxS/MPP-like metallohydrolase"/>
    <property type="match status" value="4"/>
</dbReference>
<organism evidence="2 3">
    <name type="scientific">Enterocloster lavalensis</name>
    <dbReference type="NCBI Taxonomy" id="460384"/>
    <lineage>
        <taxon>Bacteria</taxon>
        <taxon>Bacillati</taxon>
        <taxon>Bacillota</taxon>
        <taxon>Clostridia</taxon>
        <taxon>Lachnospirales</taxon>
        <taxon>Lachnospiraceae</taxon>
        <taxon>Enterocloster</taxon>
    </lineage>
</organism>
<evidence type="ECO:0000259" key="1">
    <source>
        <dbReference type="SMART" id="SM01264"/>
    </source>
</evidence>
<dbReference type="Proteomes" id="UP000198508">
    <property type="component" value="Unassembled WGS sequence"/>
</dbReference>
<protein>
    <recommendedName>
        <fullName evidence="1">Peptidase M16C associated domain-containing protein</fullName>
    </recommendedName>
</protein>
<dbReference type="PANTHER" id="PTHR43016">
    <property type="entry name" value="PRESEQUENCE PROTEASE"/>
    <property type="match status" value="1"/>
</dbReference>
<dbReference type="STRING" id="460384.SAMN05216313_11520"/>
<accession>A0A1I0H9J8</accession>
<name>A0A1I0H9J8_9FIRM</name>
<dbReference type="Pfam" id="PF05193">
    <property type="entry name" value="Peptidase_M16_C"/>
    <property type="match status" value="1"/>
</dbReference>
<dbReference type="AlphaFoldDB" id="A0A1I0H9J8"/>
<dbReference type="GO" id="GO:0046872">
    <property type="term" value="F:metal ion binding"/>
    <property type="evidence" value="ECO:0007669"/>
    <property type="project" value="InterPro"/>
</dbReference>
<gene>
    <name evidence="2" type="ORF">SAMN05216313_11520</name>
</gene>
<dbReference type="InterPro" id="IPR007863">
    <property type="entry name" value="Peptidase_M16_C"/>
</dbReference>
<keyword evidence="3" id="KW-1185">Reference proteome</keyword>
<evidence type="ECO:0000313" key="3">
    <source>
        <dbReference type="Proteomes" id="UP000198508"/>
    </source>
</evidence>
<dbReference type="InterPro" id="IPR013578">
    <property type="entry name" value="Peptidase_M16C_assoc"/>
</dbReference>
<sequence>MERIVDMSDRSNLEKLKDITQYRVLKETYIEEMNSQGVILEHVKSGARIFLMSNDDDNKVFCIGFRTPPEDSSGLPHILEHSVLEGSEKFPVKDPFVELVKGSLNTFLNAMTYPDKTVYPVASCNDKDFRNLMDVYMDGVLHPRIYREPKIFLQEGWHYEMESPEDDLTINGVVYNEMKGAFSSPESVLDRYTRAVLFPDNSYANESGGDPAFIPELTYEQFIRFHQTYYHPANSYIYLYGDMDMEENLRWLDEQYLSRYDRKDCPVDSSIPLQKPFTEPVQREITYSVTPEEGTEKKTYLSVNTVVGTDLDPKLYVAFQILEYALISAPAAPLKQALIDAGLGEDIMGGYESGILQPYFSVIAKNADKEQKAEFLIAVKGTLRRLADQGIDRKSLLAGLNYYEFRYREADYGSAPKGLMYGLWSMDSWLYDGDPLMHLEYQETFDFLKQAVDQGYFEGLIRQYLLDNPHEAVILVTPEPGKTEREDEQLANMLAERKASMTPEVIEAVVRGTRELREYQEEPSSQEDLEKIPMLGREDISRQGAQLQYTVKEEAGVTVLHTDLFTSGIGYLKILFNTDRVPVEDLPYVGLLKAVLGYVDTEQHTYGDLSSEIFLNSGGLDFSVTSFVDLENRGQFTGAFVVNAKVLYEKLDFVFHTVTEILTRSKLDNEKRLGEILDEVRSRSRMRLDDSAHAAAVSRASSYFSPTSAFNEMVGGIGYYHFLEDVAKRYGSEPGYRKELIAKLKETIGRLFTADNLLVGYTADQEGYAVLRRELGDFKASLPAGDQARYPFAFEPGNRNEGFMTASQVNYVARCGSFAGSGYAYTGALKVLKVIMNYEYLWSNLRVKGGAYGCMSSVGAFMEGYFVSYRDPNLANTNAVYEGIPEYLRNFSIEERDMTKYVIGTISDIDAPMSPAVRGSRSVSAYLSHVTDEMIQKEREEVLDVTQEDIRGLAGIIQAVLETGALCVVGNGQKIREDEALFKNIQNLYH</sequence>
<dbReference type="EMBL" id="FOIM01000015">
    <property type="protein sequence ID" value="SET80300.1"/>
    <property type="molecule type" value="Genomic_DNA"/>
</dbReference>
<dbReference type="Gene3D" id="3.30.830.10">
    <property type="entry name" value="Metalloenzyme, LuxS/M16 peptidase-like"/>
    <property type="match status" value="4"/>
</dbReference>
<dbReference type="GO" id="GO:0004222">
    <property type="term" value="F:metalloendopeptidase activity"/>
    <property type="evidence" value="ECO:0007669"/>
    <property type="project" value="TreeGrafter"/>
</dbReference>
<dbReference type="PANTHER" id="PTHR43016:SF13">
    <property type="entry name" value="PRESEQUENCE PROTEASE, MITOCHONDRIAL"/>
    <property type="match status" value="1"/>
</dbReference>
<proteinExistence type="predicted"/>
<feature type="domain" description="Peptidase M16C associated" evidence="1">
    <location>
        <begin position="476"/>
        <end position="726"/>
    </location>
</feature>
<dbReference type="InterPro" id="IPR055130">
    <property type="entry name" value="PreP_C"/>
</dbReference>
<dbReference type="InterPro" id="IPR011765">
    <property type="entry name" value="Pept_M16_N"/>
</dbReference>